<dbReference type="EMBL" id="QNRE01000006">
    <property type="protein sequence ID" value="RBO90189.1"/>
    <property type="molecule type" value="Genomic_DNA"/>
</dbReference>
<accession>A0A366DL18</accession>
<keyword evidence="3" id="KW-1185">Reference proteome</keyword>
<feature type="transmembrane region" description="Helical" evidence="1">
    <location>
        <begin position="92"/>
        <end position="110"/>
    </location>
</feature>
<dbReference type="RefSeq" id="WP_067511078.1">
    <property type="nucleotide sequence ID" value="NZ_CP107943.1"/>
</dbReference>
<organism evidence="2 3">
    <name type="scientific">Nocardia puris</name>
    <dbReference type="NCBI Taxonomy" id="208602"/>
    <lineage>
        <taxon>Bacteria</taxon>
        <taxon>Bacillati</taxon>
        <taxon>Actinomycetota</taxon>
        <taxon>Actinomycetes</taxon>
        <taxon>Mycobacteriales</taxon>
        <taxon>Nocardiaceae</taxon>
        <taxon>Nocardia</taxon>
    </lineage>
</organism>
<dbReference type="AlphaFoldDB" id="A0A366DL18"/>
<sequence length="111" mass="11502">MTGDVEEGPARAAEHGHMGRVGWWAVLAGALAEGLLRNQAFLGAMLFSFVVGLGGALSGEPGVTVVCVGAGLAGMTLAVVALARRWPLVRQWIVFVAVCAVQIALLSRYLA</sequence>
<keyword evidence="1" id="KW-0472">Membrane</keyword>
<protein>
    <submittedName>
        <fullName evidence="2">Uncharacterized protein</fullName>
    </submittedName>
</protein>
<proteinExistence type="predicted"/>
<evidence type="ECO:0000256" key="1">
    <source>
        <dbReference type="SAM" id="Phobius"/>
    </source>
</evidence>
<gene>
    <name evidence="2" type="ORF">DFR74_10674</name>
</gene>
<name>A0A366DL18_9NOCA</name>
<comment type="caution">
    <text evidence="2">The sequence shown here is derived from an EMBL/GenBank/DDBJ whole genome shotgun (WGS) entry which is preliminary data.</text>
</comment>
<evidence type="ECO:0000313" key="2">
    <source>
        <dbReference type="EMBL" id="RBO90189.1"/>
    </source>
</evidence>
<keyword evidence="1" id="KW-1133">Transmembrane helix</keyword>
<evidence type="ECO:0000313" key="3">
    <source>
        <dbReference type="Proteomes" id="UP000252586"/>
    </source>
</evidence>
<keyword evidence="1" id="KW-0812">Transmembrane</keyword>
<reference evidence="2 3" key="1">
    <citation type="submission" date="2018-06" db="EMBL/GenBank/DDBJ databases">
        <title>Genomic Encyclopedia of Type Strains, Phase IV (KMG-IV): sequencing the most valuable type-strain genomes for metagenomic binning, comparative biology and taxonomic classification.</title>
        <authorList>
            <person name="Goeker M."/>
        </authorList>
    </citation>
    <scope>NUCLEOTIDE SEQUENCE [LARGE SCALE GENOMIC DNA]</scope>
    <source>
        <strain evidence="2 3">DSM 44599</strain>
    </source>
</reference>
<feature type="transmembrane region" description="Helical" evidence="1">
    <location>
        <begin position="40"/>
        <end position="57"/>
    </location>
</feature>
<feature type="transmembrane region" description="Helical" evidence="1">
    <location>
        <begin position="63"/>
        <end position="83"/>
    </location>
</feature>
<dbReference type="STRING" id="1210090.GCA_001613185_04374"/>
<dbReference type="Proteomes" id="UP000252586">
    <property type="component" value="Unassembled WGS sequence"/>
</dbReference>